<evidence type="ECO:0000256" key="3">
    <source>
        <dbReference type="SAM" id="Phobius"/>
    </source>
</evidence>
<gene>
    <name evidence="4" type="ORF">NYF23_11630</name>
</gene>
<keyword evidence="2" id="KW-0349">Heme</keyword>
<proteinExistence type="inferred from homology"/>
<dbReference type="Pfam" id="PF00067">
    <property type="entry name" value="p450"/>
    <property type="match status" value="1"/>
</dbReference>
<keyword evidence="2" id="KW-0408">Iron</keyword>
<dbReference type="PANTHER" id="PTHR46696:SF6">
    <property type="entry name" value="P450, PUTATIVE (EUROFUNG)-RELATED"/>
    <property type="match status" value="1"/>
</dbReference>
<accession>A0ABY5TN60</accession>
<dbReference type="EMBL" id="CP103416">
    <property type="protein sequence ID" value="UVW34654.1"/>
    <property type="molecule type" value="Genomic_DNA"/>
</dbReference>
<dbReference type="CDD" id="cd11035">
    <property type="entry name" value="P450cam-like"/>
    <property type="match status" value="1"/>
</dbReference>
<evidence type="ECO:0000256" key="2">
    <source>
        <dbReference type="RuleBase" id="RU000461"/>
    </source>
</evidence>
<dbReference type="PROSITE" id="PS00086">
    <property type="entry name" value="CYTOCHROME_P450"/>
    <property type="match status" value="1"/>
</dbReference>
<keyword evidence="2" id="KW-0479">Metal-binding</keyword>
<keyword evidence="5" id="KW-1185">Reference proteome</keyword>
<comment type="similarity">
    <text evidence="1 2">Belongs to the cytochrome P450 family.</text>
</comment>
<evidence type="ECO:0000313" key="5">
    <source>
        <dbReference type="Proteomes" id="UP001059934"/>
    </source>
</evidence>
<dbReference type="PRINTS" id="PR00385">
    <property type="entry name" value="P450"/>
</dbReference>
<name>A0ABY5TN60_9GAMM</name>
<sequence length="399" mass="44571">MTDTVIPAHIPESLIRDFNIYTPPGLDADFHLAWATLLQEDDSCPLVWTMANEGHWLPTRSAIIEEVLTDFTRFSSRSIIIPKSHSADHGLLPTTIDPPEHHFYRKTLNQTIAPAAVNAMGDDIRGIVTSLIDGFAEKGECNFTSDFADILPIRVFLSMMDLPEEDIPQTKYWTDQLIRPDGSISFADALQNLKDYIAPYVDQRMGQDGTDMLSRMINTETNGRRLTREEAIKLSIQVFIAGVDTVVNLLGFVFLFLARNPSHRRQISQGEVSVSEAVEEILRRFPLVTVAREVTEDMEFHGVQLKAGDMIAAPTPLAGMDNSFTPNAVNLEFGRKQGNSLTFGRGAHTCPGKNLARVELRIAIEEFLKRIPEFEVDESSPISFSSGIVGVVNELKLRW</sequence>
<dbReference type="InterPro" id="IPR036396">
    <property type="entry name" value="Cyt_P450_sf"/>
</dbReference>
<keyword evidence="2" id="KW-0503">Monooxygenase</keyword>
<keyword evidence="2" id="KW-0560">Oxidoreductase</keyword>
<dbReference type="PRINTS" id="PR00359">
    <property type="entry name" value="BP450"/>
</dbReference>
<dbReference type="InterPro" id="IPR001128">
    <property type="entry name" value="Cyt_P450"/>
</dbReference>
<reference evidence="4" key="1">
    <citation type="submission" date="2022-08" db="EMBL/GenBank/DDBJ databases">
        <title>Catabolic pathway analysis in culturable SAR92 clade bacteria reveals their overlooked roles in DMSP degradation in coastal seas.</title>
        <authorList>
            <person name="He X."/>
            <person name="Zhang X."/>
            <person name="Zhang Y."/>
        </authorList>
    </citation>
    <scope>NUCLEOTIDE SEQUENCE</scope>
    <source>
        <strain evidence="4">H455</strain>
    </source>
</reference>
<dbReference type="PANTHER" id="PTHR46696">
    <property type="entry name" value="P450, PUTATIVE (EUROFUNG)-RELATED"/>
    <property type="match status" value="1"/>
</dbReference>
<keyword evidence="3" id="KW-1133">Transmembrane helix</keyword>
<dbReference type="Proteomes" id="UP001059934">
    <property type="component" value="Chromosome"/>
</dbReference>
<dbReference type="SUPFAM" id="SSF48264">
    <property type="entry name" value="Cytochrome P450"/>
    <property type="match status" value="1"/>
</dbReference>
<evidence type="ECO:0000256" key="1">
    <source>
        <dbReference type="ARBA" id="ARBA00010617"/>
    </source>
</evidence>
<keyword evidence="3" id="KW-0472">Membrane</keyword>
<keyword evidence="3" id="KW-0812">Transmembrane</keyword>
<dbReference type="InterPro" id="IPR002397">
    <property type="entry name" value="Cyt_P450_B"/>
</dbReference>
<dbReference type="Gene3D" id="1.10.630.10">
    <property type="entry name" value="Cytochrome P450"/>
    <property type="match status" value="1"/>
</dbReference>
<feature type="transmembrane region" description="Helical" evidence="3">
    <location>
        <begin position="234"/>
        <end position="258"/>
    </location>
</feature>
<organism evidence="4 5">
    <name type="scientific">SAR92 clade bacterium H455</name>
    <dbReference type="NCBI Taxonomy" id="2974818"/>
    <lineage>
        <taxon>Bacteria</taxon>
        <taxon>Pseudomonadati</taxon>
        <taxon>Pseudomonadota</taxon>
        <taxon>Gammaproteobacteria</taxon>
        <taxon>Cellvibrionales</taxon>
        <taxon>Porticoccaceae</taxon>
        <taxon>SAR92 clade</taxon>
    </lineage>
</organism>
<protein>
    <submittedName>
        <fullName evidence="4">Cytochrome P450</fullName>
    </submittedName>
</protein>
<dbReference type="InterPro" id="IPR017972">
    <property type="entry name" value="Cyt_P450_CS"/>
</dbReference>
<evidence type="ECO:0000313" key="4">
    <source>
        <dbReference type="EMBL" id="UVW34654.1"/>
    </source>
</evidence>